<dbReference type="RefSeq" id="WP_342695702.1">
    <property type="nucleotide sequence ID" value="NZ_JBCGDO010000008.1"/>
</dbReference>
<protein>
    <submittedName>
        <fullName evidence="1">Uncharacterized protein</fullName>
    </submittedName>
</protein>
<accession>A0ABU9N983</accession>
<evidence type="ECO:0000313" key="1">
    <source>
        <dbReference type="EMBL" id="MEM0542493.1"/>
    </source>
</evidence>
<keyword evidence="2" id="KW-1185">Reference proteome</keyword>
<sequence>MATFALMINRFKTINFFFGLAVLFSMLFQSLHSIEHLAKQLSGESCFHKYSDKATLNHSHYWEKCHVCEYAFSNYTETKFADFTLESYSVYFKTSTYHNSDFIPFYSGSSFSLRGPPIV</sequence>
<reference evidence="1 2" key="1">
    <citation type="submission" date="2024-03" db="EMBL/GenBank/DDBJ databases">
        <title>Two novel species of the genus Flavobacterium exhibiting potentially degradation of complex polysaccharides.</title>
        <authorList>
            <person name="Lian X."/>
        </authorList>
    </citation>
    <scope>NUCLEOTIDE SEQUENCE [LARGE SCALE GENOMIC DNA]</scope>
    <source>
        <strain evidence="2">j3</strain>
    </source>
</reference>
<gene>
    <name evidence="1" type="ORF">WFZ85_07680</name>
</gene>
<evidence type="ECO:0000313" key="2">
    <source>
        <dbReference type="Proteomes" id="UP001460072"/>
    </source>
</evidence>
<organism evidence="1 2">
    <name type="scientific">Flavobacterium aureirubrum</name>
    <dbReference type="NCBI Taxonomy" id="3133147"/>
    <lineage>
        <taxon>Bacteria</taxon>
        <taxon>Pseudomonadati</taxon>
        <taxon>Bacteroidota</taxon>
        <taxon>Flavobacteriia</taxon>
        <taxon>Flavobacteriales</taxon>
        <taxon>Flavobacteriaceae</taxon>
        <taxon>Flavobacterium</taxon>
    </lineage>
</organism>
<dbReference type="EMBL" id="JBCGDO010000008">
    <property type="protein sequence ID" value="MEM0542493.1"/>
    <property type="molecule type" value="Genomic_DNA"/>
</dbReference>
<name>A0ABU9N983_9FLAO</name>
<proteinExistence type="predicted"/>
<dbReference type="Proteomes" id="UP001460072">
    <property type="component" value="Unassembled WGS sequence"/>
</dbReference>
<comment type="caution">
    <text evidence="1">The sequence shown here is derived from an EMBL/GenBank/DDBJ whole genome shotgun (WGS) entry which is preliminary data.</text>
</comment>